<sequence length="131" mass="14679">MDVDGKDGPNTTKAIKNLQELIGVSADGYWGKNSRSAFKKSKFKAYKTGGLADFTGPAWLDGTKSHPELVLNARDTENFIQLKDILSNVLKRDNNKTENSGDNYFEIHIDVERIEDDYDVEQLADKIKGII</sequence>
<dbReference type="InterPro" id="IPR036365">
    <property type="entry name" value="PGBD-like_sf"/>
</dbReference>
<name>A0A8S5PX99_9CAUD</name>
<proteinExistence type="predicted"/>
<reference evidence="1" key="1">
    <citation type="journal article" date="2021" name="Proc. Natl. Acad. Sci. U.S.A.">
        <title>A Catalog of Tens of Thousands of Viruses from Human Metagenomes Reveals Hidden Associations with Chronic Diseases.</title>
        <authorList>
            <person name="Tisza M.J."/>
            <person name="Buck C.B."/>
        </authorList>
    </citation>
    <scope>NUCLEOTIDE SEQUENCE</scope>
    <source>
        <strain evidence="1">Ct2vX3</strain>
    </source>
</reference>
<dbReference type="EMBL" id="BK015535">
    <property type="protein sequence ID" value="DAE11670.1"/>
    <property type="molecule type" value="Genomic_DNA"/>
</dbReference>
<protein>
    <submittedName>
        <fullName evidence="1">Adenosylhomocysteinase</fullName>
    </submittedName>
</protein>
<organism evidence="1">
    <name type="scientific">Siphoviridae sp. ct2vX3</name>
    <dbReference type="NCBI Taxonomy" id="2825318"/>
    <lineage>
        <taxon>Viruses</taxon>
        <taxon>Duplodnaviria</taxon>
        <taxon>Heunggongvirae</taxon>
        <taxon>Uroviricota</taxon>
        <taxon>Caudoviricetes</taxon>
    </lineage>
</organism>
<accession>A0A8S5PX99</accession>
<dbReference type="SUPFAM" id="SSF47090">
    <property type="entry name" value="PGBD-like"/>
    <property type="match status" value="1"/>
</dbReference>
<dbReference type="InterPro" id="IPR036366">
    <property type="entry name" value="PGBDSf"/>
</dbReference>
<dbReference type="Gene3D" id="1.10.101.10">
    <property type="entry name" value="PGBD-like superfamily/PGBD"/>
    <property type="match status" value="1"/>
</dbReference>
<evidence type="ECO:0000313" key="1">
    <source>
        <dbReference type="EMBL" id="DAE11670.1"/>
    </source>
</evidence>